<evidence type="ECO:0000256" key="2">
    <source>
        <dbReference type="ARBA" id="ARBA00004496"/>
    </source>
</evidence>
<evidence type="ECO:0000256" key="15">
    <source>
        <dbReference type="ARBA" id="ARBA00048740"/>
    </source>
</evidence>
<keyword evidence="5" id="KW-0963">Cytoplasm</keyword>
<evidence type="ECO:0000256" key="7">
    <source>
        <dbReference type="ARBA" id="ARBA00022603"/>
    </source>
</evidence>
<comment type="function">
    <text evidence="19">Catalyzes the 2 serial methylation steps for the conversion of the 7-monomethylguanosine (m(7)G) caps of snRNAs and snoRNAs to a 2,2,7-trimethylguanosine (m(2,2,7)G) cap structure. The enzyme is specific for guanine, and N7 methylation must precede N2 methylation. Hypermethylation of the m7G cap of U snRNAs leads to their concentration in nuclear foci, their colocalization with coilin and the formation of canonical Cajal bodies (CBs). Plays a role in transcriptional regulation.</text>
</comment>
<feature type="compositionally biased region" description="Polar residues" evidence="23">
    <location>
        <begin position="528"/>
        <end position="546"/>
    </location>
</feature>
<keyword evidence="9" id="KW-0949">S-adenosyl-L-methionine</keyword>
<evidence type="ECO:0000256" key="6">
    <source>
        <dbReference type="ARBA" id="ARBA00022553"/>
    </source>
</evidence>
<feature type="region of interest" description="Disordered" evidence="23">
    <location>
        <begin position="562"/>
        <end position="587"/>
    </location>
</feature>
<evidence type="ECO:0000256" key="19">
    <source>
        <dbReference type="ARBA" id="ARBA00057179"/>
    </source>
</evidence>
<evidence type="ECO:0000256" key="3">
    <source>
        <dbReference type="ARBA" id="ARBA00004604"/>
    </source>
</evidence>
<dbReference type="Proteomes" id="UP000494106">
    <property type="component" value="Unassembled WGS sequence"/>
</dbReference>
<evidence type="ECO:0000313" key="25">
    <source>
        <dbReference type="Proteomes" id="UP000494106"/>
    </source>
</evidence>
<keyword evidence="6" id="KW-0597">Phosphoprotein</keyword>
<evidence type="ECO:0000256" key="18">
    <source>
        <dbReference type="ARBA" id="ARBA00049790"/>
    </source>
</evidence>
<dbReference type="GO" id="GO:0005737">
    <property type="term" value="C:cytoplasm"/>
    <property type="evidence" value="ECO:0007669"/>
    <property type="project" value="UniProtKB-SubCell"/>
</dbReference>
<comment type="catalytic activity">
    <reaction evidence="17">
        <text>a 5'-end (N(7)-methyl 5'-triphosphoguanosine)-ribonucleoside in snRNA + S-adenosyl-L-methionine = a 5'-end (N(2),N(7)-dimethyl 5'-triphosphoguanosine)-ribonucleoside in snRNA + S-adenosyl-L-homocysteine + H(+)</text>
        <dbReference type="Rhea" id="RHEA:78471"/>
        <dbReference type="Rhea" id="RHEA-COMP:19085"/>
        <dbReference type="Rhea" id="RHEA-COMP:19087"/>
        <dbReference type="ChEBI" id="CHEBI:15378"/>
        <dbReference type="ChEBI" id="CHEBI:57856"/>
        <dbReference type="ChEBI" id="CHEBI:59789"/>
        <dbReference type="ChEBI" id="CHEBI:156461"/>
        <dbReference type="ChEBI" id="CHEBI:172880"/>
    </reaction>
    <physiologicalReaction direction="left-to-right" evidence="17">
        <dbReference type="Rhea" id="RHEA:78472"/>
    </physiologicalReaction>
</comment>
<feature type="compositionally biased region" description="Acidic residues" evidence="23">
    <location>
        <begin position="717"/>
        <end position="729"/>
    </location>
</feature>
<keyword evidence="12" id="KW-0539">Nucleus</keyword>
<feature type="compositionally biased region" description="Basic residues" evidence="23">
    <location>
        <begin position="739"/>
        <end position="748"/>
    </location>
</feature>
<dbReference type="Gene3D" id="3.40.50.150">
    <property type="entry name" value="Vaccinia Virus protein VP39"/>
    <property type="match status" value="1"/>
</dbReference>
<name>A0A8S1BJL1_ARCPL</name>
<feature type="region of interest" description="Disordered" evidence="23">
    <location>
        <begin position="681"/>
        <end position="758"/>
    </location>
</feature>
<comment type="catalytic activity">
    <reaction evidence="15">
        <text>a 5'-end (N(7)-methyl 5'-triphosphoguanosine)-ribonucleoside in snoRNA + S-adenosyl-L-methionine = a 5'-end (N(2),N(7)-dimethyl 5'-triphosphoguanosine)-ribonucleoside in snoRNA + S-adenosyl-L-homocysteine + H(+)</text>
        <dbReference type="Rhea" id="RHEA:78475"/>
        <dbReference type="Rhea" id="RHEA-COMP:19086"/>
        <dbReference type="Rhea" id="RHEA-COMP:19088"/>
        <dbReference type="ChEBI" id="CHEBI:15378"/>
        <dbReference type="ChEBI" id="CHEBI:57856"/>
        <dbReference type="ChEBI" id="CHEBI:59789"/>
        <dbReference type="ChEBI" id="CHEBI:156461"/>
        <dbReference type="ChEBI" id="CHEBI:172880"/>
    </reaction>
    <physiologicalReaction direction="left-to-right" evidence="15">
        <dbReference type="Rhea" id="RHEA:78476"/>
    </physiologicalReaction>
</comment>
<organism evidence="24 25">
    <name type="scientific">Arctia plantaginis</name>
    <name type="common">Wood tiger moth</name>
    <name type="synonym">Phalaena plantaginis</name>
    <dbReference type="NCBI Taxonomy" id="874455"/>
    <lineage>
        <taxon>Eukaryota</taxon>
        <taxon>Metazoa</taxon>
        <taxon>Ecdysozoa</taxon>
        <taxon>Arthropoda</taxon>
        <taxon>Hexapoda</taxon>
        <taxon>Insecta</taxon>
        <taxon>Pterygota</taxon>
        <taxon>Neoptera</taxon>
        <taxon>Endopterygota</taxon>
        <taxon>Lepidoptera</taxon>
        <taxon>Glossata</taxon>
        <taxon>Ditrysia</taxon>
        <taxon>Noctuoidea</taxon>
        <taxon>Erebidae</taxon>
        <taxon>Arctiinae</taxon>
        <taxon>Arctia</taxon>
    </lineage>
</organism>
<keyword evidence="11" id="KW-0804">Transcription</keyword>
<dbReference type="GO" id="GO:0005730">
    <property type="term" value="C:nucleolus"/>
    <property type="evidence" value="ECO:0007669"/>
    <property type="project" value="UniProtKB-SubCell"/>
</dbReference>
<evidence type="ECO:0000256" key="21">
    <source>
        <dbReference type="ARBA" id="ARBA00079339"/>
    </source>
</evidence>
<dbReference type="GO" id="GO:0015030">
    <property type="term" value="C:Cajal body"/>
    <property type="evidence" value="ECO:0007669"/>
    <property type="project" value="UniProtKB-SubCell"/>
</dbReference>
<gene>
    <name evidence="24" type="ORF">APLA_LOCUS17362</name>
</gene>
<dbReference type="AlphaFoldDB" id="A0A8S1BJL1"/>
<evidence type="ECO:0000256" key="11">
    <source>
        <dbReference type="ARBA" id="ARBA00023163"/>
    </source>
</evidence>
<dbReference type="FunFam" id="3.40.50.150:FF:000066">
    <property type="entry name" value="Trimethylguanosine synthase 1"/>
    <property type="match status" value="1"/>
</dbReference>
<keyword evidence="8" id="KW-0808">Transferase</keyword>
<comment type="caution">
    <text evidence="24">The sequence shown here is derived from an EMBL/GenBank/DDBJ whole genome shotgun (WGS) entry which is preliminary data.</text>
</comment>
<dbReference type="PANTHER" id="PTHR14741:SF32">
    <property type="entry name" value="TRIMETHYLGUANOSINE SYNTHASE"/>
    <property type="match status" value="1"/>
</dbReference>
<dbReference type="SUPFAM" id="SSF53335">
    <property type="entry name" value="S-adenosyl-L-methionine-dependent methyltransferases"/>
    <property type="match status" value="1"/>
</dbReference>
<evidence type="ECO:0000256" key="9">
    <source>
        <dbReference type="ARBA" id="ARBA00022691"/>
    </source>
</evidence>
<accession>A0A8S1BJL1</accession>
<feature type="region of interest" description="Disordered" evidence="23">
    <location>
        <begin position="642"/>
        <end position="668"/>
    </location>
</feature>
<evidence type="ECO:0000256" key="1">
    <source>
        <dbReference type="ARBA" id="ARBA00004408"/>
    </source>
</evidence>
<evidence type="ECO:0000256" key="5">
    <source>
        <dbReference type="ARBA" id="ARBA00022490"/>
    </source>
</evidence>
<keyword evidence="7" id="KW-0489">Methyltransferase</keyword>
<feature type="compositionally biased region" description="Basic and acidic residues" evidence="23">
    <location>
        <begin position="655"/>
        <end position="666"/>
    </location>
</feature>
<dbReference type="InterPro" id="IPR029063">
    <property type="entry name" value="SAM-dependent_MTases_sf"/>
</dbReference>
<evidence type="ECO:0000256" key="14">
    <source>
        <dbReference type="ARBA" id="ARBA00047418"/>
    </source>
</evidence>
<evidence type="ECO:0000256" key="22">
    <source>
        <dbReference type="ARBA" id="ARBA00081504"/>
    </source>
</evidence>
<evidence type="ECO:0000256" key="4">
    <source>
        <dbReference type="ARBA" id="ARBA00018517"/>
    </source>
</evidence>
<evidence type="ECO:0000256" key="17">
    <source>
        <dbReference type="ARBA" id="ARBA00049075"/>
    </source>
</evidence>
<evidence type="ECO:0000256" key="13">
    <source>
        <dbReference type="ARBA" id="ARBA00025783"/>
    </source>
</evidence>
<sequence length="969" mass="111490">MSEYFGVRSRPYHERCETLAEFNFYIGDDDDEESIDNEDNYIYCFCSRVFIRDGIKTYFVDNQCVSESDVEVVQDSNSQDWEDQSHVHFSLDTSYKVKCERDDGASCYCSASHTENCCSTDEHDLVHIQAVSHALQPSDSGADLTYQDYHSDTHDKLERMEHNFGTTGTDENYQSENTWEKFWAVNGERLIWASWINTYSDYINPAYLGENNELVMDENNIPKQHSFDQIYMKQSDLSPKEEDEMRERKFSYDSKVNPYKKKSANVNQNQQEKVDKSSDSSNDDPWPLIGRRRSCSENVRILSPRTLAGTDSMTNVTKLTFSSYDVTSSHVTSDSTPTDDYSVSSSSDDPSNDQTRIVNIDDKLDFDDQIPSEELDTEQYWQFLWKKHFGEQYALHLAKYTEHHNKIDSEMPETNTDITLEEPVKIKDRILDTENENSESNSQEMAAVLELPNQVDYENSESYSQEMPTVVEIRNQVNNIKLEEKVKPKRRKKASSRYITSVGVLLQNLLKDETKTVSYDSEPVDAGDNQSKDSSSTTTQVVEGAPDSSNCCYSVIAANTNSSSCKDGDDDPPEEQTTWPKKTINEPPVIQENEDQLKVKETLEMMGFCVHIDKLPKGEVMFRKRVQQLRPPRYKRFSSSKKTYFDEDGNPHSMKAKDSQDERDMQTDDDCNEAISEVDKGDDTTNAVYNETELTKARPLDECENSMVAEAANMPLPDDDDEKETEDYEDKPVTQQVPVKRKRKPKRSSKLDDVDTSVMPEELRNDPKMHKYWKKRHSLFFRFDEGIKLDRESWFSVTPENVALHIAHKYPHDVVLDAFCGAGGNTIQFALACKKVIAIDIDPHKIELARHNATVYGVSNRIEFIVGDFFELAPTIQADMVFLSPPWGGPSYCDNQEYDLETMLQPRPLSELIRVSRTISENISVYLPRNSRTDQLLSMAKELGGYIEIEQSFLDRRFIAITAYYYQQY</sequence>
<dbReference type="PANTHER" id="PTHR14741">
    <property type="entry name" value="S-ADENOSYLMETHIONINE-DEPENDENT METHYLTRANSFERASE RELATED"/>
    <property type="match status" value="1"/>
</dbReference>
<comment type="catalytic activity">
    <reaction evidence="16">
        <text>a 5'-end (N(2),N(7)-dimethyl 5'-triphosphoguanosine)-ribonucleoside in snRNA + S-adenosyl-L-methionine = a 5'-end (N(2),N(2),N(7)-trimethyl 5'-triphosphoguanosine)-ribonucleoside in snRNA + S-adenosyl-L-homocysteine + H(+)</text>
        <dbReference type="Rhea" id="RHEA:78479"/>
        <dbReference type="Rhea" id="RHEA-COMP:19087"/>
        <dbReference type="Rhea" id="RHEA-COMP:19089"/>
        <dbReference type="ChEBI" id="CHEBI:15378"/>
        <dbReference type="ChEBI" id="CHEBI:57856"/>
        <dbReference type="ChEBI" id="CHEBI:59789"/>
        <dbReference type="ChEBI" id="CHEBI:167623"/>
        <dbReference type="ChEBI" id="CHEBI:172880"/>
    </reaction>
    <physiologicalReaction direction="left-to-right" evidence="16">
        <dbReference type="Rhea" id="RHEA:78480"/>
    </physiologicalReaction>
</comment>
<evidence type="ECO:0000256" key="16">
    <source>
        <dbReference type="ARBA" id="ARBA00048763"/>
    </source>
</evidence>
<dbReference type="EMBL" id="CADEBC010000733">
    <property type="protein sequence ID" value="CAB3260275.1"/>
    <property type="molecule type" value="Genomic_DNA"/>
</dbReference>
<evidence type="ECO:0000256" key="8">
    <source>
        <dbReference type="ARBA" id="ARBA00022679"/>
    </source>
</evidence>
<evidence type="ECO:0000313" key="24">
    <source>
        <dbReference type="EMBL" id="CAB3260275.1"/>
    </source>
</evidence>
<protein>
    <recommendedName>
        <fullName evidence="4">Trimethylguanosine synthase</fullName>
    </recommendedName>
    <alternativeName>
        <fullName evidence="18">Cap-specific guanine-N(2) methyltransferase</fullName>
    </alternativeName>
    <alternativeName>
        <fullName evidence="21">Nuclear receptor coactivator 6-interacting protein</fullName>
    </alternativeName>
    <alternativeName>
        <fullName evidence="22">PRIP-interacting protein with methyltransferase motif</fullName>
    </alternativeName>
</protein>
<comment type="subcellular location">
    <subcellularLocation>
        <location evidence="2">Cytoplasm</location>
    </subcellularLocation>
    <subcellularLocation>
        <location evidence="1">Nucleus</location>
        <location evidence="1">Cajal body</location>
    </subcellularLocation>
    <subcellularLocation>
        <location evidence="3">Nucleus</location>
        <location evidence="3">Nucleolus</location>
    </subcellularLocation>
</comment>
<comment type="similarity">
    <text evidence="13">Belongs to the methyltransferase superfamily. Trimethylguanosine synthase family.</text>
</comment>
<keyword evidence="10" id="KW-0805">Transcription regulation</keyword>
<evidence type="ECO:0000256" key="20">
    <source>
        <dbReference type="ARBA" id="ARBA00064494"/>
    </source>
</evidence>
<keyword evidence="25" id="KW-1185">Reference proteome</keyword>
<dbReference type="CDD" id="cd02440">
    <property type="entry name" value="AdoMet_MTases"/>
    <property type="match status" value="1"/>
</dbReference>
<dbReference type="Pfam" id="PF09445">
    <property type="entry name" value="Methyltransf_15"/>
    <property type="match status" value="1"/>
</dbReference>
<comment type="subunit">
    <text evidence="20">May form homooligomers. Interacts with CREBBP/CBP, EED/WAIT1, EP300/P300, NCOA6/PRIP, PPARBP/PBP and SMN.</text>
</comment>
<feature type="compositionally biased region" description="Basic and acidic residues" evidence="23">
    <location>
        <begin position="238"/>
        <end position="252"/>
    </location>
</feature>
<dbReference type="OrthoDB" id="194443at2759"/>
<evidence type="ECO:0000256" key="23">
    <source>
        <dbReference type="SAM" id="MobiDB-lite"/>
    </source>
</evidence>
<feature type="compositionally biased region" description="Low complexity" evidence="23">
    <location>
        <begin position="327"/>
        <end position="349"/>
    </location>
</feature>
<feature type="region of interest" description="Disordered" evidence="23">
    <location>
        <begin position="518"/>
        <end position="546"/>
    </location>
</feature>
<dbReference type="InterPro" id="IPR019012">
    <property type="entry name" value="RNA_cap_Gua-N2-MeTrfase"/>
</dbReference>
<evidence type="ECO:0000256" key="10">
    <source>
        <dbReference type="ARBA" id="ARBA00023015"/>
    </source>
</evidence>
<proteinExistence type="inferred from homology"/>
<feature type="region of interest" description="Disordered" evidence="23">
    <location>
        <begin position="327"/>
        <end position="355"/>
    </location>
</feature>
<dbReference type="GO" id="GO:0071164">
    <property type="term" value="F:RNA cap trimethylguanosine synthase activity"/>
    <property type="evidence" value="ECO:0007669"/>
    <property type="project" value="TreeGrafter"/>
</dbReference>
<comment type="catalytic activity">
    <reaction evidence="14">
        <text>a 5'-end (N(2),N(7)-dimethyl 5'-triphosphoguanosine)-ribonucleoside in snoRNA + S-adenosyl-L-methionine = a 5'-end (N(2),N(2),N(7)-trimethyl 5'-triphosphoguanosine)-ribonucleoside in snoRNA + S-adenosyl-L-homocysteine + H(+)</text>
        <dbReference type="Rhea" id="RHEA:78507"/>
        <dbReference type="Rhea" id="RHEA-COMP:19088"/>
        <dbReference type="Rhea" id="RHEA-COMP:19090"/>
        <dbReference type="ChEBI" id="CHEBI:15378"/>
        <dbReference type="ChEBI" id="CHEBI:57856"/>
        <dbReference type="ChEBI" id="CHEBI:59789"/>
        <dbReference type="ChEBI" id="CHEBI:167623"/>
        <dbReference type="ChEBI" id="CHEBI:172880"/>
    </reaction>
    <physiologicalReaction direction="left-to-right" evidence="14">
        <dbReference type="Rhea" id="RHEA:78508"/>
    </physiologicalReaction>
</comment>
<feature type="region of interest" description="Disordered" evidence="23">
    <location>
        <begin position="235"/>
        <end position="290"/>
    </location>
</feature>
<reference evidence="24 25" key="1">
    <citation type="submission" date="2020-04" db="EMBL/GenBank/DDBJ databases">
        <authorList>
            <person name="Wallbank WR R."/>
            <person name="Pardo Diaz C."/>
            <person name="Kozak K."/>
            <person name="Martin S."/>
            <person name="Jiggins C."/>
            <person name="Moest M."/>
            <person name="Warren A I."/>
            <person name="Byers J.R.P. K."/>
            <person name="Montejo-Kovacevich G."/>
            <person name="Yen C E."/>
        </authorList>
    </citation>
    <scope>NUCLEOTIDE SEQUENCE [LARGE SCALE GENOMIC DNA]</scope>
</reference>
<evidence type="ECO:0000256" key="12">
    <source>
        <dbReference type="ARBA" id="ARBA00023242"/>
    </source>
</evidence>